<reference evidence="2" key="1">
    <citation type="journal article" date="2023" name="Front. Plant Sci.">
        <title>Chromosomal-level genome assembly of Melastoma candidum provides insights into trichome evolution.</title>
        <authorList>
            <person name="Zhong Y."/>
            <person name="Wu W."/>
            <person name="Sun C."/>
            <person name="Zou P."/>
            <person name="Liu Y."/>
            <person name="Dai S."/>
            <person name="Zhou R."/>
        </authorList>
    </citation>
    <scope>NUCLEOTIDE SEQUENCE [LARGE SCALE GENOMIC DNA]</scope>
</reference>
<sequence length="304" mass="33280">MKGSSKHCNSQGKNLKKPDKILPCPRCESMDTKFCYYNNYNVNQPRHFCRACQRYWTAGGMMRNMPVGAGRRKNKSATCHYHPVIISEAFDGAKTDVPCSVLRFGSDIERQGEDCSSCASSVTISNLADNGSRSFEPERSAMNYNGTDPQFPYISGFPWPYPWTPPAPPPGFYPTAAFWTWNIPFVLSQQPSSMNVNMTGVSSADSTVPGKRSSDPSLELDSPKQANGCLVVPKIRRMDNPDEAAKCSIWTSLGIKHDANTRGTAVSSGFSPLGSGKVQEGEKLPALCANPAALSRSLNFQENN</sequence>
<protein>
    <submittedName>
        <fullName evidence="1">Uncharacterized protein</fullName>
    </submittedName>
</protein>
<evidence type="ECO:0000313" key="1">
    <source>
        <dbReference type="EMBL" id="KAI4374532.1"/>
    </source>
</evidence>
<name>A0ACB9R663_9MYRT</name>
<keyword evidence="2" id="KW-1185">Reference proteome</keyword>
<dbReference type="Proteomes" id="UP001057402">
    <property type="component" value="Chromosome 4"/>
</dbReference>
<accession>A0ACB9R663</accession>
<dbReference type="EMBL" id="CM042883">
    <property type="protein sequence ID" value="KAI4374532.1"/>
    <property type="molecule type" value="Genomic_DNA"/>
</dbReference>
<gene>
    <name evidence="1" type="ORF">MLD38_012515</name>
</gene>
<proteinExistence type="predicted"/>
<comment type="caution">
    <text evidence="1">The sequence shown here is derived from an EMBL/GenBank/DDBJ whole genome shotgun (WGS) entry which is preliminary data.</text>
</comment>
<organism evidence="1 2">
    <name type="scientific">Melastoma candidum</name>
    <dbReference type="NCBI Taxonomy" id="119954"/>
    <lineage>
        <taxon>Eukaryota</taxon>
        <taxon>Viridiplantae</taxon>
        <taxon>Streptophyta</taxon>
        <taxon>Embryophyta</taxon>
        <taxon>Tracheophyta</taxon>
        <taxon>Spermatophyta</taxon>
        <taxon>Magnoliopsida</taxon>
        <taxon>eudicotyledons</taxon>
        <taxon>Gunneridae</taxon>
        <taxon>Pentapetalae</taxon>
        <taxon>rosids</taxon>
        <taxon>malvids</taxon>
        <taxon>Myrtales</taxon>
        <taxon>Melastomataceae</taxon>
        <taxon>Melastomatoideae</taxon>
        <taxon>Melastomateae</taxon>
        <taxon>Melastoma</taxon>
    </lineage>
</organism>
<evidence type="ECO:0000313" key="2">
    <source>
        <dbReference type="Proteomes" id="UP001057402"/>
    </source>
</evidence>